<dbReference type="AlphaFoldDB" id="A0A9P8TDK6"/>
<protein>
    <recommendedName>
        <fullName evidence="1">non-specific serine/threonine protein kinase</fullName>
        <ecNumber evidence="1">2.7.11.1</ecNumber>
    </recommendedName>
</protein>
<dbReference type="SUPFAM" id="SSF56112">
    <property type="entry name" value="Protein kinase-like (PK-like)"/>
    <property type="match status" value="2"/>
</dbReference>
<name>A0A9P8TDK6_9ASCO</name>
<keyword evidence="5" id="KW-0418">Kinase</keyword>
<evidence type="ECO:0000256" key="4">
    <source>
        <dbReference type="ARBA" id="ARBA00022741"/>
    </source>
</evidence>
<dbReference type="InterPro" id="IPR011009">
    <property type="entry name" value="Kinase-like_dom_sf"/>
</dbReference>
<evidence type="ECO:0000256" key="2">
    <source>
        <dbReference type="ARBA" id="ARBA00022527"/>
    </source>
</evidence>
<feature type="domain" description="Protein kinase" evidence="11">
    <location>
        <begin position="24"/>
        <end position="380"/>
    </location>
</feature>
<dbReference type="GO" id="GO:0006624">
    <property type="term" value="P:vacuolar protein processing"/>
    <property type="evidence" value="ECO:0007669"/>
    <property type="project" value="TreeGrafter"/>
</dbReference>
<dbReference type="Gene3D" id="1.10.510.10">
    <property type="entry name" value="Transferase(Phosphotransferase) domain 1"/>
    <property type="match status" value="2"/>
</dbReference>
<dbReference type="EMBL" id="JAEUBF010000796">
    <property type="protein sequence ID" value="KAH3674824.1"/>
    <property type="molecule type" value="Genomic_DNA"/>
</dbReference>
<keyword evidence="13" id="KW-1185">Reference proteome</keyword>
<comment type="similarity">
    <text evidence="10">Belongs to the protein kinase superfamily.</text>
</comment>
<evidence type="ECO:0000256" key="3">
    <source>
        <dbReference type="ARBA" id="ARBA00022679"/>
    </source>
</evidence>
<comment type="catalytic activity">
    <reaction evidence="7">
        <text>L-threonyl-[protein] + ATP = O-phospho-L-threonyl-[protein] + ADP + H(+)</text>
        <dbReference type="Rhea" id="RHEA:46608"/>
        <dbReference type="Rhea" id="RHEA-COMP:11060"/>
        <dbReference type="Rhea" id="RHEA-COMP:11605"/>
        <dbReference type="ChEBI" id="CHEBI:15378"/>
        <dbReference type="ChEBI" id="CHEBI:30013"/>
        <dbReference type="ChEBI" id="CHEBI:30616"/>
        <dbReference type="ChEBI" id="CHEBI:61977"/>
        <dbReference type="ChEBI" id="CHEBI:456216"/>
        <dbReference type="EC" id="2.7.11.1"/>
    </reaction>
</comment>
<evidence type="ECO:0000313" key="12">
    <source>
        <dbReference type="EMBL" id="KAH3674824.1"/>
    </source>
</evidence>
<dbReference type="InterPro" id="IPR008271">
    <property type="entry name" value="Ser/Thr_kinase_AS"/>
</dbReference>
<dbReference type="Proteomes" id="UP000769528">
    <property type="component" value="Unassembled WGS sequence"/>
</dbReference>
<keyword evidence="3" id="KW-0808">Transferase</keyword>
<dbReference type="InterPro" id="IPR000719">
    <property type="entry name" value="Prot_kinase_dom"/>
</dbReference>
<sequence>MSFLLSCLPCFNSTPELKINKVKFKILKLLGEGGFSYVYLVQASNGATYALKKIRCPFGAESVKLALREVENYKEFHSPYIIRAIDSSIVQEEDGSKTVYILLPNFDGGSLQDIINKNVLNGENIDEDDAIRLFVGVCRGLQSMHRHHLNNNSNSNLHSNQIPELIGSGNLLNSSIENDENDNLLNSNGTESEVDTLNDSINDSINDPIILDDVIQSGTEMTDTIAFAHKDIKPANIMLSRDGIPVLCDLGSCGKARIKAKTRIEAISIQELAAEHSTLSYRAPELLDVKTGSQIDEKIDIWSLGCTLYALLFGCSPFEFEENEHGGSMTLAISTGKYSFPNDKVNLYSDEIKDLVKFCLIVDPKERPTIEKVLSRAVSVQSGR</sequence>
<evidence type="ECO:0000256" key="6">
    <source>
        <dbReference type="ARBA" id="ARBA00022840"/>
    </source>
</evidence>
<dbReference type="PROSITE" id="PS00108">
    <property type="entry name" value="PROTEIN_KINASE_ST"/>
    <property type="match status" value="1"/>
</dbReference>
<accession>A0A9P8TDK6</accession>
<dbReference type="OrthoDB" id="248923at2759"/>
<dbReference type="InterPro" id="IPR017441">
    <property type="entry name" value="Protein_kinase_ATP_BS"/>
</dbReference>
<evidence type="ECO:0000256" key="9">
    <source>
        <dbReference type="PROSITE-ProRule" id="PRU10141"/>
    </source>
</evidence>
<keyword evidence="2 10" id="KW-0723">Serine/threonine-protein kinase</keyword>
<dbReference type="SMART" id="SM00220">
    <property type="entry name" value="S_TKc"/>
    <property type="match status" value="1"/>
</dbReference>
<dbReference type="PROSITE" id="PS50011">
    <property type="entry name" value="PROTEIN_KINASE_DOM"/>
    <property type="match status" value="1"/>
</dbReference>
<dbReference type="Pfam" id="PF00069">
    <property type="entry name" value="Pkinase"/>
    <property type="match status" value="2"/>
</dbReference>
<dbReference type="GO" id="GO:0005524">
    <property type="term" value="F:ATP binding"/>
    <property type="evidence" value="ECO:0007669"/>
    <property type="project" value="UniProtKB-UniRule"/>
</dbReference>
<dbReference type="GO" id="GO:0032889">
    <property type="term" value="P:regulation of vacuole fusion, non-autophagic"/>
    <property type="evidence" value="ECO:0007669"/>
    <property type="project" value="TreeGrafter"/>
</dbReference>
<keyword evidence="4 9" id="KW-0547">Nucleotide-binding</keyword>
<dbReference type="PROSITE" id="PS00107">
    <property type="entry name" value="PROTEIN_KINASE_ATP"/>
    <property type="match status" value="1"/>
</dbReference>
<organism evidence="12 13">
    <name type="scientific">Wickerhamomyces mucosus</name>
    <dbReference type="NCBI Taxonomy" id="1378264"/>
    <lineage>
        <taxon>Eukaryota</taxon>
        <taxon>Fungi</taxon>
        <taxon>Dikarya</taxon>
        <taxon>Ascomycota</taxon>
        <taxon>Saccharomycotina</taxon>
        <taxon>Saccharomycetes</taxon>
        <taxon>Phaffomycetales</taxon>
        <taxon>Wickerhamomycetaceae</taxon>
        <taxon>Wickerhamomyces</taxon>
    </lineage>
</organism>
<gene>
    <name evidence="12" type="ORF">WICMUC_003027</name>
</gene>
<dbReference type="GO" id="GO:0004674">
    <property type="term" value="F:protein serine/threonine kinase activity"/>
    <property type="evidence" value="ECO:0007669"/>
    <property type="project" value="UniProtKB-KW"/>
</dbReference>
<evidence type="ECO:0000256" key="10">
    <source>
        <dbReference type="RuleBase" id="RU000304"/>
    </source>
</evidence>
<keyword evidence="6 9" id="KW-0067">ATP-binding</keyword>
<reference evidence="12" key="2">
    <citation type="submission" date="2021-01" db="EMBL/GenBank/DDBJ databases">
        <authorList>
            <person name="Schikora-Tamarit M.A."/>
        </authorList>
    </citation>
    <scope>NUCLEOTIDE SEQUENCE</scope>
    <source>
        <strain evidence="12">CBS6341</strain>
    </source>
</reference>
<evidence type="ECO:0000256" key="5">
    <source>
        <dbReference type="ARBA" id="ARBA00022777"/>
    </source>
</evidence>
<dbReference type="InterPro" id="IPR052239">
    <property type="entry name" value="Ser/Thr-specific_kinases"/>
</dbReference>
<comment type="caution">
    <text evidence="12">The sequence shown here is derived from an EMBL/GenBank/DDBJ whole genome shotgun (WGS) entry which is preliminary data.</text>
</comment>
<dbReference type="GO" id="GO:0005794">
    <property type="term" value="C:Golgi apparatus"/>
    <property type="evidence" value="ECO:0007669"/>
    <property type="project" value="TreeGrafter"/>
</dbReference>
<comment type="catalytic activity">
    <reaction evidence="8">
        <text>L-seryl-[protein] + ATP = O-phospho-L-seryl-[protein] + ADP + H(+)</text>
        <dbReference type="Rhea" id="RHEA:17989"/>
        <dbReference type="Rhea" id="RHEA-COMP:9863"/>
        <dbReference type="Rhea" id="RHEA-COMP:11604"/>
        <dbReference type="ChEBI" id="CHEBI:15378"/>
        <dbReference type="ChEBI" id="CHEBI:29999"/>
        <dbReference type="ChEBI" id="CHEBI:30616"/>
        <dbReference type="ChEBI" id="CHEBI:83421"/>
        <dbReference type="ChEBI" id="CHEBI:456216"/>
        <dbReference type="EC" id="2.7.11.1"/>
    </reaction>
</comment>
<evidence type="ECO:0000256" key="8">
    <source>
        <dbReference type="ARBA" id="ARBA00048679"/>
    </source>
</evidence>
<evidence type="ECO:0000259" key="11">
    <source>
        <dbReference type="PROSITE" id="PS50011"/>
    </source>
</evidence>
<reference evidence="12" key="1">
    <citation type="journal article" date="2021" name="Open Biol.">
        <title>Shared evolutionary footprints suggest mitochondrial oxidative damage underlies multiple complex I losses in fungi.</title>
        <authorList>
            <person name="Schikora-Tamarit M.A."/>
            <person name="Marcet-Houben M."/>
            <person name="Nosek J."/>
            <person name="Gabaldon T."/>
        </authorList>
    </citation>
    <scope>NUCLEOTIDE SEQUENCE</scope>
    <source>
        <strain evidence="12">CBS6341</strain>
    </source>
</reference>
<dbReference type="PANTHER" id="PTHR45998:SF2">
    <property type="entry name" value="SERINE_THREONINE-PROTEIN KINASE 16"/>
    <property type="match status" value="1"/>
</dbReference>
<dbReference type="EC" id="2.7.11.1" evidence="1"/>
<evidence type="ECO:0000256" key="7">
    <source>
        <dbReference type="ARBA" id="ARBA00047899"/>
    </source>
</evidence>
<dbReference type="PANTHER" id="PTHR45998">
    <property type="entry name" value="SERINE/THREONINE-PROTEIN KINASE 16"/>
    <property type="match status" value="1"/>
</dbReference>
<evidence type="ECO:0000313" key="13">
    <source>
        <dbReference type="Proteomes" id="UP000769528"/>
    </source>
</evidence>
<proteinExistence type="inferred from homology"/>
<evidence type="ECO:0000256" key="1">
    <source>
        <dbReference type="ARBA" id="ARBA00012513"/>
    </source>
</evidence>
<feature type="binding site" evidence="9">
    <location>
        <position position="52"/>
    </location>
    <ligand>
        <name>ATP</name>
        <dbReference type="ChEBI" id="CHEBI:30616"/>
    </ligand>
</feature>
<dbReference type="GO" id="GO:0005773">
    <property type="term" value="C:vacuole"/>
    <property type="evidence" value="ECO:0007669"/>
    <property type="project" value="GOC"/>
</dbReference>